<dbReference type="PANTHER" id="PTHR30287:SF1">
    <property type="entry name" value="INNER MEMBRANE PROTEIN"/>
    <property type="match status" value="1"/>
</dbReference>
<evidence type="ECO:0000256" key="6">
    <source>
        <dbReference type="SAM" id="Phobius"/>
    </source>
</evidence>
<evidence type="ECO:0000256" key="4">
    <source>
        <dbReference type="ARBA" id="ARBA00022989"/>
    </source>
</evidence>
<feature type="transmembrane region" description="Helical" evidence="6">
    <location>
        <begin position="736"/>
        <end position="763"/>
    </location>
</feature>
<evidence type="ECO:0000313" key="8">
    <source>
        <dbReference type="EMBL" id="GEM76421.1"/>
    </source>
</evidence>
<evidence type="ECO:0000256" key="3">
    <source>
        <dbReference type="ARBA" id="ARBA00022692"/>
    </source>
</evidence>
<accession>A0A511QGM8</accession>
<feature type="transmembrane region" description="Helical" evidence="6">
    <location>
        <begin position="450"/>
        <end position="472"/>
    </location>
</feature>
<keyword evidence="4 6" id="KW-1133">Transmembrane helix</keyword>
<dbReference type="EMBL" id="BJXJ01000024">
    <property type="protein sequence ID" value="GEM76421.1"/>
    <property type="molecule type" value="Genomic_DNA"/>
</dbReference>
<dbReference type="OrthoDB" id="5292592at2"/>
<feature type="transmembrane region" description="Helical" evidence="6">
    <location>
        <begin position="23"/>
        <end position="44"/>
    </location>
</feature>
<dbReference type="Proteomes" id="UP000321922">
    <property type="component" value="Unassembled WGS sequence"/>
</dbReference>
<organism evidence="8 9">
    <name type="scientific">Vibrio sagamiensis NBRC 104589</name>
    <dbReference type="NCBI Taxonomy" id="1219064"/>
    <lineage>
        <taxon>Bacteria</taxon>
        <taxon>Pseudomonadati</taxon>
        <taxon>Pseudomonadota</taxon>
        <taxon>Gammaproteobacteria</taxon>
        <taxon>Vibrionales</taxon>
        <taxon>Vibrionaceae</taxon>
        <taxon>Vibrio</taxon>
    </lineage>
</organism>
<dbReference type="PANTHER" id="PTHR30287">
    <property type="entry name" value="MEMBRANE COMPONENT OF PREDICTED ABC SUPERFAMILY METABOLITE UPTAKE TRANSPORTER"/>
    <property type="match status" value="1"/>
</dbReference>
<dbReference type="GO" id="GO:0005886">
    <property type="term" value="C:plasma membrane"/>
    <property type="evidence" value="ECO:0007669"/>
    <property type="project" value="UniProtKB-SubCell"/>
</dbReference>
<protein>
    <submittedName>
        <fullName evidence="8">Permease</fullName>
    </submittedName>
</protein>
<dbReference type="InterPro" id="IPR038766">
    <property type="entry name" value="Membrane_comp_ABC_pdt"/>
</dbReference>
<feature type="transmembrane region" description="Helical" evidence="6">
    <location>
        <begin position="247"/>
        <end position="271"/>
    </location>
</feature>
<keyword evidence="5 6" id="KW-0472">Membrane</keyword>
<dbReference type="RefSeq" id="WP_039983165.1">
    <property type="nucleotide sequence ID" value="NZ_BAOJ01000169.1"/>
</dbReference>
<feature type="transmembrane region" description="Helical" evidence="6">
    <location>
        <begin position="291"/>
        <end position="317"/>
    </location>
</feature>
<keyword evidence="2" id="KW-1003">Cell membrane</keyword>
<evidence type="ECO:0000259" key="7">
    <source>
        <dbReference type="Pfam" id="PF02687"/>
    </source>
</evidence>
<comment type="caution">
    <text evidence="8">The sequence shown here is derived from an EMBL/GenBank/DDBJ whole genome shotgun (WGS) entry which is preliminary data.</text>
</comment>
<feature type="transmembrane region" description="Helical" evidence="6">
    <location>
        <begin position="772"/>
        <end position="793"/>
    </location>
</feature>
<feature type="transmembrane region" description="Helical" evidence="6">
    <location>
        <begin position="338"/>
        <end position="362"/>
    </location>
</feature>
<feature type="transmembrane region" description="Helical" evidence="6">
    <location>
        <begin position="405"/>
        <end position="430"/>
    </location>
</feature>
<reference evidence="8 9" key="1">
    <citation type="submission" date="2019-07" db="EMBL/GenBank/DDBJ databases">
        <title>Whole genome shotgun sequence of Vibrio sagamiensis NBRC 104589.</title>
        <authorList>
            <person name="Hosoyama A."/>
            <person name="Uohara A."/>
            <person name="Ohji S."/>
            <person name="Ichikawa N."/>
        </authorList>
    </citation>
    <scope>NUCLEOTIDE SEQUENCE [LARGE SCALE GENOMIC DNA]</scope>
    <source>
        <strain evidence="8 9">NBRC 104589</strain>
    </source>
</reference>
<comment type="subcellular location">
    <subcellularLocation>
        <location evidence="1">Cell membrane</location>
        <topology evidence="1">Multi-pass membrane protein</topology>
    </subcellularLocation>
</comment>
<evidence type="ECO:0000256" key="5">
    <source>
        <dbReference type="ARBA" id="ARBA00023136"/>
    </source>
</evidence>
<feature type="transmembrane region" description="Helical" evidence="6">
    <location>
        <begin position="382"/>
        <end position="398"/>
    </location>
</feature>
<proteinExistence type="predicted"/>
<gene>
    <name evidence="8" type="ORF">VSA01S_25330</name>
</gene>
<dbReference type="AlphaFoldDB" id="A0A511QGM8"/>
<feature type="transmembrane region" description="Helical" evidence="6">
    <location>
        <begin position="681"/>
        <end position="704"/>
    </location>
</feature>
<sequence length="802" mass="89345">MSSVSLNKSLARWGIREIFQGQLWPIGFALVLIIASIFALSALAMRIELVVVKQGKEALTADAVFVSANPLPSELLSASKSLERSMMTQFNTMLFSDTGMQLVSIRAVDEWYPLVGDLVLNGSKDPHVRKNQLWLDKRIMTQLDLSKGDVVTLGEANFEVSGVVLEEPGLSFNPFQQMPSAYIHYSDIEKTGAIQLGSRVQYQLFLNVEQTQLSLLQQTIKLSPSDKWQTQDTSNQSRVFFDRTLQYLSLTVMMVIIMSATTLVLTCQSYVNSRSPTIAMLKSLGASKRWVFRWLLIQISILFLTSMLVGLLLGIGLEYLLQIPLKDLLPSPLPSYGFIPFGASVISVILITIPALGIPLVHLVNTPEIAILQQSQSSFNKQLLWLILIPLVPLLTFYSQNILVVLVLLSIIALFILLALVSIGLTRALSKITLPPSLALAISRINRTPMISGLQLSALALSLMLLSVIGLLRYDIIRDWQRALPAKAPNVFALNISDQELSNYLMYLDKNQVLRSEAFPIIRGRIQSINQKDINDYSYPNGIPNAIQREINFTWGDKIPEYNQVTLGKWGSNSHVSVEQKLADKLGIKLGDKLGFVINSQYIEATVGSLRHVEWRDMKPNFYFIFSSDVMKGIKGSSLLSYRIEDDQQILLQQLSRQFPTVTVLDIQTMAKKIQILLQKVMSAVTILASIGGFAGLLLIFTLLQLSISQRQSEIRLYRVLGASKNRLTKTLWGEFGIIACVASFIATLSAELAVAGIVLYVFDMTPQVHPIFWLMVPLSTSIVLSIVVINTISKLLKPIEK</sequence>
<dbReference type="Pfam" id="PF02687">
    <property type="entry name" value="FtsX"/>
    <property type="match status" value="2"/>
</dbReference>
<keyword evidence="3 6" id="KW-0812">Transmembrane</keyword>
<feature type="domain" description="ABC3 transporter permease C-terminal" evidence="7">
    <location>
        <begin position="688"/>
        <end position="790"/>
    </location>
</feature>
<keyword evidence="9" id="KW-1185">Reference proteome</keyword>
<name>A0A511QGM8_9VIBR</name>
<evidence type="ECO:0000256" key="2">
    <source>
        <dbReference type="ARBA" id="ARBA00022475"/>
    </source>
</evidence>
<dbReference type="InterPro" id="IPR003838">
    <property type="entry name" value="ABC3_permease_C"/>
</dbReference>
<evidence type="ECO:0000313" key="9">
    <source>
        <dbReference type="Proteomes" id="UP000321922"/>
    </source>
</evidence>
<evidence type="ECO:0000256" key="1">
    <source>
        <dbReference type="ARBA" id="ARBA00004651"/>
    </source>
</evidence>
<feature type="domain" description="ABC3 transporter permease C-terminal" evidence="7">
    <location>
        <begin position="253"/>
        <end position="364"/>
    </location>
</feature>